<reference evidence="2" key="3">
    <citation type="submission" date="2022-12" db="EMBL/GenBank/DDBJ databases">
        <authorList>
            <person name="Sun Q."/>
            <person name="Zhou Y."/>
        </authorList>
    </citation>
    <scope>NUCLEOTIDE SEQUENCE</scope>
    <source>
        <strain evidence="2">CGMCC 1.15034</strain>
    </source>
</reference>
<dbReference type="OrthoDB" id="3034721at2"/>
<feature type="transmembrane region" description="Helical" evidence="1">
    <location>
        <begin position="63"/>
        <end position="84"/>
    </location>
</feature>
<dbReference type="EMBL" id="BMHC01000001">
    <property type="protein sequence ID" value="GGI20025.1"/>
    <property type="molecule type" value="Genomic_DNA"/>
</dbReference>
<keyword evidence="4" id="KW-1185">Reference proteome</keyword>
<evidence type="ECO:0000313" key="4">
    <source>
        <dbReference type="Proteomes" id="UP000593880"/>
    </source>
</evidence>
<protein>
    <recommendedName>
        <fullName evidence="6">Transmembrane protein</fullName>
    </recommendedName>
</protein>
<feature type="transmembrane region" description="Helical" evidence="1">
    <location>
        <begin position="105"/>
        <end position="124"/>
    </location>
</feature>
<feature type="transmembrane region" description="Helical" evidence="1">
    <location>
        <begin position="130"/>
        <end position="158"/>
    </location>
</feature>
<accession>A0A410V1P6</accession>
<evidence type="ECO:0008006" key="6">
    <source>
        <dbReference type="Google" id="ProtNLM"/>
    </source>
</evidence>
<name>A0A410V1P6_9BRAD</name>
<keyword evidence="1" id="KW-1133">Transmembrane helix</keyword>
<proteinExistence type="predicted"/>
<feature type="transmembrane region" description="Helical" evidence="1">
    <location>
        <begin position="36"/>
        <end position="57"/>
    </location>
</feature>
<dbReference type="Pfam" id="PF20327">
    <property type="entry name" value="DUF6622"/>
    <property type="match status" value="1"/>
</dbReference>
<dbReference type="RefSeq" id="WP_128964254.1">
    <property type="nucleotide sequence ID" value="NZ_BMHC01000001.1"/>
</dbReference>
<keyword evidence="1" id="KW-0812">Transmembrane</keyword>
<sequence>MMFVYQIVIHTPPWVWILLAYLVWQGIKSMQPRKAPIWRALIVPVVFIVWGVSRIGFGHQDNQWPLVAWIVAALALLPLGVLTPRPFDVDRKTGEIIRPGSAFGLIRNLVVFFLQYTVSVISAIDAGDRAVAIIVGRAISGATAGYFFGSMIALLIAYRRKRAADV</sequence>
<dbReference type="Proteomes" id="UP000625079">
    <property type="component" value="Unassembled WGS sequence"/>
</dbReference>
<dbReference type="EMBL" id="CP030057">
    <property type="protein sequence ID" value="QOZ58638.1"/>
    <property type="molecule type" value="Genomic_DNA"/>
</dbReference>
<dbReference type="Proteomes" id="UP000593880">
    <property type="component" value="Chromosome"/>
</dbReference>
<reference evidence="3 4" key="2">
    <citation type="submission" date="2018-06" db="EMBL/GenBank/DDBJ databases">
        <title>Comparative genomics of rhizobia nodulating Arachis hypogaea in China.</title>
        <authorList>
            <person name="Li Y."/>
        </authorList>
    </citation>
    <scope>NUCLEOTIDE SEQUENCE [LARGE SCALE GENOMIC DNA]</scope>
    <source>
        <strain evidence="3 4">CCBAU 51658</strain>
    </source>
</reference>
<reference evidence="2" key="1">
    <citation type="journal article" date="2014" name="Int. J. Syst. Evol. Microbiol.">
        <title>Complete genome sequence of Corynebacterium casei LMG S-19264T (=DSM 44701T), isolated from a smear-ripened cheese.</title>
        <authorList>
            <consortium name="US DOE Joint Genome Institute (JGI-PGF)"/>
            <person name="Walter F."/>
            <person name="Albersmeier A."/>
            <person name="Kalinowski J."/>
            <person name="Ruckert C."/>
        </authorList>
    </citation>
    <scope>NUCLEOTIDE SEQUENCE</scope>
    <source>
        <strain evidence="2">CGMCC 1.15034</strain>
    </source>
</reference>
<keyword evidence="1" id="KW-0472">Membrane</keyword>
<gene>
    <name evidence="2" type="ORF">GCM10010987_07290</name>
    <name evidence="3" type="ORF">XH86_07725</name>
</gene>
<feature type="transmembrane region" description="Helical" evidence="1">
    <location>
        <begin position="6"/>
        <end position="24"/>
    </location>
</feature>
<dbReference type="InterPro" id="IPR046730">
    <property type="entry name" value="DUF6622"/>
</dbReference>
<organism evidence="2 5">
    <name type="scientific">Bradyrhizobium guangdongense</name>
    <dbReference type="NCBI Taxonomy" id="1325090"/>
    <lineage>
        <taxon>Bacteria</taxon>
        <taxon>Pseudomonadati</taxon>
        <taxon>Pseudomonadota</taxon>
        <taxon>Alphaproteobacteria</taxon>
        <taxon>Hyphomicrobiales</taxon>
        <taxon>Nitrobacteraceae</taxon>
        <taxon>Bradyrhizobium</taxon>
    </lineage>
</organism>
<evidence type="ECO:0000313" key="5">
    <source>
        <dbReference type="Proteomes" id="UP000625079"/>
    </source>
</evidence>
<evidence type="ECO:0000256" key="1">
    <source>
        <dbReference type="SAM" id="Phobius"/>
    </source>
</evidence>
<evidence type="ECO:0000313" key="3">
    <source>
        <dbReference type="EMBL" id="QOZ58638.1"/>
    </source>
</evidence>
<dbReference type="AlphaFoldDB" id="A0A410V1P6"/>
<evidence type="ECO:0000313" key="2">
    <source>
        <dbReference type="EMBL" id="GGI20025.1"/>
    </source>
</evidence>